<dbReference type="InterPro" id="IPR013538">
    <property type="entry name" value="ASHA1/2-like_C"/>
</dbReference>
<organism evidence="3 4">
    <name type="scientific">Flavobacterium terrae</name>
    <dbReference type="NCBI Taxonomy" id="415425"/>
    <lineage>
        <taxon>Bacteria</taxon>
        <taxon>Pseudomonadati</taxon>
        <taxon>Bacteroidota</taxon>
        <taxon>Flavobacteriia</taxon>
        <taxon>Flavobacteriales</taxon>
        <taxon>Flavobacteriaceae</taxon>
        <taxon>Flavobacterium</taxon>
    </lineage>
</organism>
<protein>
    <submittedName>
        <fullName evidence="3">Uncharacterized conserved protein YndB, AHSA1/START domain</fullName>
    </submittedName>
</protein>
<dbReference type="RefSeq" id="WP_317041206.1">
    <property type="nucleotide sequence ID" value="NZ_FQZI01000007.1"/>
</dbReference>
<reference evidence="4" key="1">
    <citation type="submission" date="2016-11" db="EMBL/GenBank/DDBJ databases">
        <authorList>
            <person name="Varghese N."/>
            <person name="Submissions S."/>
        </authorList>
    </citation>
    <scope>NUCLEOTIDE SEQUENCE [LARGE SCALE GENOMIC DNA]</scope>
    <source>
        <strain evidence="4">DSM 18829</strain>
    </source>
</reference>
<keyword evidence="4" id="KW-1185">Reference proteome</keyword>
<proteinExistence type="inferred from homology"/>
<comment type="similarity">
    <text evidence="1">Belongs to the AHA1 family.</text>
</comment>
<dbReference type="CDD" id="cd08897">
    <property type="entry name" value="SRPBCC_CalC_Aha1-like_4"/>
    <property type="match status" value="1"/>
</dbReference>
<dbReference type="Gene3D" id="3.30.530.20">
    <property type="match status" value="2"/>
</dbReference>
<feature type="domain" description="Activator of Hsp90 ATPase homologue 1/2-like C-terminal" evidence="2">
    <location>
        <begin position="158"/>
        <end position="280"/>
    </location>
</feature>
<dbReference type="Proteomes" id="UP000184488">
    <property type="component" value="Unassembled WGS sequence"/>
</dbReference>
<dbReference type="AlphaFoldDB" id="A0A1M6H8W8"/>
<accession>A0A1M6H8W8</accession>
<evidence type="ECO:0000256" key="1">
    <source>
        <dbReference type="ARBA" id="ARBA00006817"/>
    </source>
</evidence>
<dbReference type="SUPFAM" id="SSF55961">
    <property type="entry name" value="Bet v1-like"/>
    <property type="match status" value="2"/>
</dbReference>
<evidence type="ECO:0000259" key="2">
    <source>
        <dbReference type="Pfam" id="PF08327"/>
    </source>
</evidence>
<dbReference type="EMBL" id="FQZI01000007">
    <property type="protein sequence ID" value="SHJ18647.1"/>
    <property type="molecule type" value="Genomic_DNA"/>
</dbReference>
<sequence>MRKLEFKININASADKVWYSLWDDENYKNWTSAFCEGSFVITDFKEGSKAHFLSPNGEGMFSKVSINKPFQLMSFNHIGMIKNFEEQPLDDETKSWSGCEEKYQLEETNGQTTLTARVDVIDKYIEYFNDSFPKGLQKVKEIAEDTSLKPISIYTSVNASLEKVWEFWTTPNHIINWNQASDDWHTTKASNDLRVGGTFSSTMAAKDGSMSFDFEGKYSLVEPHKKIKYSMIDGRIVTVTFYNIDNQTVITETFDPETQNSPELQRNGWQAILNNFKKYTENN</sequence>
<evidence type="ECO:0000313" key="3">
    <source>
        <dbReference type="EMBL" id="SHJ18647.1"/>
    </source>
</evidence>
<gene>
    <name evidence="3" type="ORF">SAMN05444363_2932</name>
</gene>
<name>A0A1M6H8W8_9FLAO</name>
<dbReference type="Pfam" id="PF08327">
    <property type="entry name" value="AHSA1"/>
    <property type="match status" value="1"/>
</dbReference>
<evidence type="ECO:0000313" key="4">
    <source>
        <dbReference type="Proteomes" id="UP000184488"/>
    </source>
</evidence>
<dbReference type="InterPro" id="IPR023393">
    <property type="entry name" value="START-like_dom_sf"/>
</dbReference>
<dbReference type="STRING" id="415425.SAMN05444363_2932"/>